<dbReference type="PANTHER" id="PTHR24164">
    <property type="entry name" value="RELA-ASSOCIATED INHIBITOR"/>
    <property type="match status" value="1"/>
</dbReference>
<feature type="region of interest" description="Disordered" evidence="2">
    <location>
        <begin position="397"/>
        <end position="426"/>
    </location>
</feature>
<evidence type="ECO:0000256" key="1">
    <source>
        <dbReference type="SAM" id="Coils"/>
    </source>
</evidence>
<dbReference type="VEuPathDB" id="TrichDB:TVAGG3_0017460"/>
<dbReference type="eggNOG" id="KOG4177">
    <property type="taxonomic scope" value="Eukaryota"/>
</dbReference>
<keyword evidence="1" id="KW-0175">Coiled coil</keyword>
<dbReference type="SUPFAM" id="SSF48403">
    <property type="entry name" value="Ankyrin repeat"/>
    <property type="match status" value="1"/>
</dbReference>
<dbReference type="Gene3D" id="1.25.40.20">
    <property type="entry name" value="Ankyrin repeat-containing domain"/>
    <property type="match status" value="1"/>
</dbReference>
<dbReference type="VEuPathDB" id="TrichDB:TVAG_245260"/>
<name>A2FPE9_TRIV3</name>
<reference evidence="3" key="1">
    <citation type="submission" date="2006-10" db="EMBL/GenBank/DDBJ databases">
        <authorList>
            <person name="Amadeo P."/>
            <person name="Zhao Q."/>
            <person name="Wortman J."/>
            <person name="Fraser-Liggett C."/>
            <person name="Carlton J."/>
        </authorList>
    </citation>
    <scope>NUCLEOTIDE SEQUENCE</scope>
    <source>
        <strain evidence="3">G3</strain>
    </source>
</reference>
<evidence type="ECO:0000256" key="2">
    <source>
        <dbReference type="SAM" id="MobiDB-lite"/>
    </source>
</evidence>
<evidence type="ECO:0000313" key="3">
    <source>
        <dbReference type="EMBL" id="EAX93222.1"/>
    </source>
</evidence>
<dbReference type="InterPro" id="IPR036770">
    <property type="entry name" value="Ankyrin_rpt-contain_sf"/>
</dbReference>
<dbReference type="RefSeq" id="XP_001306152.1">
    <property type="nucleotide sequence ID" value="XM_001306151.1"/>
</dbReference>
<feature type="compositionally biased region" description="Basic and acidic residues" evidence="2">
    <location>
        <begin position="402"/>
        <end position="417"/>
    </location>
</feature>
<organism evidence="3 4">
    <name type="scientific">Trichomonas vaginalis (strain ATCC PRA-98 / G3)</name>
    <dbReference type="NCBI Taxonomy" id="412133"/>
    <lineage>
        <taxon>Eukaryota</taxon>
        <taxon>Metamonada</taxon>
        <taxon>Parabasalia</taxon>
        <taxon>Trichomonadida</taxon>
        <taxon>Trichomonadidae</taxon>
        <taxon>Trichomonas</taxon>
    </lineage>
</organism>
<dbReference type="Pfam" id="PF12796">
    <property type="entry name" value="Ank_2"/>
    <property type="match status" value="1"/>
</dbReference>
<dbReference type="KEGG" id="tva:4750940"/>
<dbReference type="OrthoDB" id="194358at2759"/>
<dbReference type="AlphaFoldDB" id="A2FPE9"/>
<protein>
    <submittedName>
        <fullName evidence="3">Uncharacterized protein</fullName>
    </submittedName>
</protein>
<reference evidence="3" key="2">
    <citation type="journal article" date="2007" name="Science">
        <title>Draft genome sequence of the sexually transmitted pathogen Trichomonas vaginalis.</title>
        <authorList>
            <person name="Carlton J.M."/>
            <person name="Hirt R.P."/>
            <person name="Silva J.C."/>
            <person name="Delcher A.L."/>
            <person name="Schatz M."/>
            <person name="Zhao Q."/>
            <person name="Wortman J.R."/>
            <person name="Bidwell S.L."/>
            <person name="Alsmark U.C.M."/>
            <person name="Besteiro S."/>
            <person name="Sicheritz-Ponten T."/>
            <person name="Noel C.J."/>
            <person name="Dacks J.B."/>
            <person name="Foster P.G."/>
            <person name="Simillion C."/>
            <person name="Van de Peer Y."/>
            <person name="Miranda-Saavedra D."/>
            <person name="Barton G.J."/>
            <person name="Westrop G.D."/>
            <person name="Mueller S."/>
            <person name="Dessi D."/>
            <person name="Fiori P.L."/>
            <person name="Ren Q."/>
            <person name="Paulsen I."/>
            <person name="Zhang H."/>
            <person name="Bastida-Corcuera F.D."/>
            <person name="Simoes-Barbosa A."/>
            <person name="Brown M.T."/>
            <person name="Hayes R.D."/>
            <person name="Mukherjee M."/>
            <person name="Okumura C.Y."/>
            <person name="Schneider R."/>
            <person name="Smith A.J."/>
            <person name="Vanacova S."/>
            <person name="Villalvazo M."/>
            <person name="Haas B.J."/>
            <person name="Pertea M."/>
            <person name="Feldblyum T.V."/>
            <person name="Utterback T.R."/>
            <person name="Shu C.L."/>
            <person name="Osoegawa K."/>
            <person name="de Jong P.J."/>
            <person name="Hrdy I."/>
            <person name="Horvathova L."/>
            <person name="Zubacova Z."/>
            <person name="Dolezal P."/>
            <person name="Malik S.B."/>
            <person name="Logsdon J.M. Jr."/>
            <person name="Henze K."/>
            <person name="Gupta A."/>
            <person name="Wang C.C."/>
            <person name="Dunne R.L."/>
            <person name="Upcroft J.A."/>
            <person name="Upcroft P."/>
            <person name="White O."/>
            <person name="Salzberg S.L."/>
            <person name="Tang P."/>
            <person name="Chiu C.-H."/>
            <person name="Lee Y.-S."/>
            <person name="Embley T.M."/>
            <person name="Coombs G.H."/>
            <person name="Mottram J.C."/>
            <person name="Tachezy J."/>
            <person name="Fraser-Liggett C.M."/>
            <person name="Johnson P.J."/>
        </authorList>
    </citation>
    <scope>NUCLEOTIDE SEQUENCE [LARGE SCALE GENOMIC DNA]</scope>
    <source>
        <strain evidence="3">G3</strain>
    </source>
</reference>
<dbReference type="EMBL" id="DS113924">
    <property type="protein sequence ID" value="EAX93222.1"/>
    <property type="molecule type" value="Genomic_DNA"/>
</dbReference>
<accession>A2FPE9</accession>
<evidence type="ECO:0000313" key="4">
    <source>
        <dbReference type="Proteomes" id="UP000001542"/>
    </source>
</evidence>
<dbReference type="GO" id="GO:0006355">
    <property type="term" value="P:regulation of DNA-templated transcription"/>
    <property type="evidence" value="ECO:0007669"/>
    <property type="project" value="InterPro"/>
</dbReference>
<proteinExistence type="predicted"/>
<dbReference type="PANTHER" id="PTHR24164:SF4">
    <property type="entry name" value="RELA-ASSOCIATED INHIBITOR"/>
    <property type="match status" value="1"/>
</dbReference>
<dbReference type="InterPro" id="IPR002110">
    <property type="entry name" value="Ankyrin_rpt"/>
</dbReference>
<dbReference type="InParanoid" id="A2FPE9"/>
<dbReference type="Proteomes" id="UP000001542">
    <property type="component" value="Unassembled WGS sequence"/>
</dbReference>
<gene>
    <name evidence="3" type="ORF">TVAG_245260</name>
</gene>
<dbReference type="STRING" id="5722.A2FPE9"/>
<keyword evidence="4" id="KW-1185">Reference proteome</keyword>
<dbReference type="SMART" id="SM00248">
    <property type="entry name" value="ANK"/>
    <property type="match status" value="3"/>
</dbReference>
<dbReference type="SMR" id="A2FPE9"/>
<feature type="coiled-coil region" evidence="1">
    <location>
        <begin position="106"/>
        <end position="133"/>
    </location>
</feature>
<sequence length="426" mass="48062">MEQKYSLPDYFTASKDIGERLSGHMFVNCFNLVDICHILDLVQLDIFQATTLFTDCKSKFKSSQAFKIFQHTKVDLGTENSSILEFLTVLNMNLKSPIIKSLYIYINQLIESNISKQNEINELREEIRNIRGQNRRPEDRVVITSYKPDVKAKKDLYLDTLKNLAEQRSKESPNSTVSADFLRKAEKILNGLNTLPGKEIPIESQEEDIPTLRNEFAALKSLEETKINTNSQKNEISGPKQTEEHIKYLKENSKDKKDFNLILSALQEFANSGDLDTIKWACANGYADIVDDLGRDIFTAAAAECSLDLLKALVSCNVDTKHLDKSRLGPLHWSIQKNRFDIAEYLVVNKLVDVNVKDTSDLTPLHYACAKNCLPLIKALVNSDGIKINQSNQSGKTPLDYVGRDDQADKSKTEEVKSFLASKGAI</sequence>
<dbReference type="InterPro" id="IPR028320">
    <property type="entry name" value="iASPP"/>
</dbReference>